<reference evidence="3" key="2">
    <citation type="journal article" date="2024" name="Plant">
        <title>Genomic evolution and insights into agronomic trait innovations of Sesamum species.</title>
        <authorList>
            <person name="Miao H."/>
            <person name="Wang L."/>
            <person name="Qu L."/>
            <person name="Liu H."/>
            <person name="Sun Y."/>
            <person name="Le M."/>
            <person name="Wang Q."/>
            <person name="Wei S."/>
            <person name="Zheng Y."/>
            <person name="Lin W."/>
            <person name="Duan Y."/>
            <person name="Cao H."/>
            <person name="Xiong S."/>
            <person name="Wang X."/>
            <person name="Wei L."/>
            <person name="Li C."/>
            <person name="Ma Q."/>
            <person name="Ju M."/>
            <person name="Zhao R."/>
            <person name="Li G."/>
            <person name="Mu C."/>
            <person name="Tian Q."/>
            <person name="Mei H."/>
            <person name="Zhang T."/>
            <person name="Gao T."/>
            <person name="Zhang H."/>
        </authorList>
    </citation>
    <scope>NUCLEOTIDE SEQUENCE</scope>
    <source>
        <strain evidence="3">K16</strain>
    </source>
</reference>
<keyword evidence="4" id="KW-1185">Reference proteome</keyword>
<dbReference type="PANTHER" id="PTHR46328">
    <property type="entry name" value="FAR-RED IMPAIRED RESPONSIVE (FAR1) FAMILY PROTEIN-RELATED"/>
    <property type="match status" value="1"/>
</dbReference>
<proteinExistence type="predicted"/>
<dbReference type="InterPro" id="IPR004330">
    <property type="entry name" value="FAR1_DNA_bnd_dom"/>
</dbReference>
<sequence length="398" mass="43667">MRPKLLNSTAGSAAATSSSSTASVGNQNPVPIADRDAELARNNWFSGFLSSKTLLGSDYDGVLKLLVPLKAFFNAREMENPGFDLEQREAVSGDSDEEGVVRLRSGEVVDVNEGQDDAHILELEKKLLEQVVYSEEEAYMLYCDYAQAMGFNVRRGKQYYFMGTKRVRSKTYCCSKEGVKDDKADTNAVGYKKPETRTGCRAMISFACDDSGQWKVSRFVKEHNHEMAPPYAKPLVKSGQAILAANVYGSGGALESLSAEPLLHLVTLPYEGFNPKDQNPGILSHKLAICLSSLLGSGIYLNYLFLEKWNMRHSVGSNPPGGGALPKGLQPTYFVESGNKGLLKTGWEHTTGGLKYGYLREVNHPRCMDINHTSGDKLNSYAAKTQEAEQFSPKLACT</sequence>
<feature type="domain" description="FAR1" evidence="2">
    <location>
        <begin position="141"/>
        <end position="228"/>
    </location>
</feature>
<gene>
    <name evidence="3" type="ORF">Sango_1536800</name>
</gene>
<evidence type="ECO:0000256" key="1">
    <source>
        <dbReference type="SAM" id="MobiDB-lite"/>
    </source>
</evidence>
<accession>A0AAE1WPS2</accession>
<name>A0AAE1WPS2_9LAMI</name>
<feature type="compositionally biased region" description="Low complexity" evidence="1">
    <location>
        <begin position="8"/>
        <end position="23"/>
    </location>
</feature>
<evidence type="ECO:0000313" key="3">
    <source>
        <dbReference type="EMBL" id="KAK4397002.1"/>
    </source>
</evidence>
<dbReference type="Proteomes" id="UP001289374">
    <property type="component" value="Unassembled WGS sequence"/>
</dbReference>
<dbReference type="AlphaFoldDB" id="A0AAE1WPS2"/>
<evidence type="ECO:0000259" key="2">
    <source>
        <dbReference type="Pfam" id="PF03101"/>
    </source>
</evidence>
<protein>
    <recommendedName>
        <fullName evidence="2">FAR1 domain-containing protein</fullName>
    </recommendedName>
</protein>
<comment type="caution">
    <text evidence="3">The sequence shown here is derived from an EMBL/GenBank/DDBJ whole genome shotgun (WGS) entry which is preliminary data.</text>
</comment>
<dbReference type="EMBL" id="JACGWL010000008">
    <property type="protein sequence ID" value="KAK4397002.1"/>
    <property type="molecule type" value="Genomic_DNA"/>
</dbReference>
<reference evidence="3" key="1">
    <citation type="submission" date="2020-06" db="EMBL/GenBank/DDBJ databases">
        <authorList>
            <person name="Li T."/>
            <person name="Hu X."/>
            <person name="Zhang T."/>
            <person name="Song X."/>
            <person name="Zhang H."/>
            <person name="Dai N."/>
            <person name="Sheng W."/>
            <person name="Hou X."/>
            <person name="Wei L."/>
        </authorList>
    </citation>
    <scope>NUCLEOTIDE SEQUENCE</scope>
    <source>
        <strain evidence="3">K16</strain>
        <tissue evidence="3">Leaf</tissue>
    </source>
</reference>
<dbReference type="PANTHER" id="PTHR46328:SF44">
    <property type="entry name" value="FAR1 DOMAIN-CONTAINING PROTEIN"/>
    <property type="match status" value="1"/>
</dbReference>
<feature type="region of interest" description="Disordered" evidence="1">
    <location>
        <begin position="1"/>
        <end position="30"/>
    </location>
</feature>
<dbReference type="Pfam" id="PF03101">
    <property type="entry name" value="FAR1"/>
    <property type="match status" value="1"/>
</dbReference>
<evidence type="ECO:0000313" key="4">
    <source>
        <dbReference type="Proteomes" id="UP001289374"/>
    </source>
</evidence>
<organism evidence="3 4">
    <name type="scientific">Sesamum angolense</name>
    <dbReference type="NCBI Taxonomy" id="2727404"/>
    <lineage>
        <taxon>Eukaryota</taxon>
        <taxon>Viridiplantae</taxon>
        <taxon>Streptophyta</taxon>
        <taxon>Embryophyta</taxon>
        <taxon>Tracheophyta</taxon>
        <taxon>Spermatophyta</taxon>
        <taxon>Magnoliopsida</taxon>
        <taxon>eudicotyledons</taxon>
        <taxon>Gunneridae</taxon>
        <taxon>Pentapetalae</taxon>
        <taxon>asterids</taxon>
        <taxon>lamiids</taxon>
        <taxon>Lamiales</taxon>
        <taxon>Pedaliaceae</taxon>
        <taxon>Sesamum</taxon>
    </lineage>
</organism>